<feature type="transmembrane region" description="Helical" evidence="6">
    <location>
        <begin position="285"/>
        <end position="305"/>
    </location>
</feature>
<feature type="transmembrane region" description="Helical" evidence="6">
    <location>
        <begin position="446"/>
        <end position="466"/>
    </location>
</feature>
<feature type="transmembrane region" description="Helical" evidence="6">
    <location>
        <begin position="241"/>
        <end position="265"/>
    </location>
</feature>
<evidence type="ECO:0000256" key="3">
    <source>
        <dbReference type="ARBA" id="ARBA00022692"/>
    </source>
</evidence>
<evidence type="ECO:0000256" key="4">
    <source>
        <dbReference type="ARBA" id="ARBA00022989"/>
    </source>
</evidence>
<dbReference type="PANTHER" id="PTHR42770:SF7">
    <property type="entry name" value="MEMBRANE PROTEIN"/>
    <property type="match status" value="1"/>
</dbReference>
<name>A0A450XF06_9GAMM</name>
<organism evidence="7">
    <name type="scientific">Candidatus Kentrum sp. LPFa</name>
    <dbReference type="NCBI Taxonomy" id="2126335"/>
    <lineage>
        <taxon>Bacteria</taxon>
        <taxon>Pseudomonadati</taxon>
        <taxon>Pseudomonadota</taxon>
        <taxon>Gammaproteobacteria</taxon>
        <taxon>Candidatus Kentrum</taxon>
    </lineage>
</organism>
<proteinExistence type="predicted"/>
<evidence type="ECO:0000313" key="7">
    <source>
        <dbReference type="EMBL" id="VFK27819.1"/>
    </source>
</evidence>
<keyword evidence="2" id="KW-1003">Cell membrane</keyword>
<feature type="transmembrane region" description="Helical" evidence="6">
    <location>
        <begin position="169"/>
        <end position="188"/>
    </location>
</feature>
<dbReference type="AlphaFoldDB" id="A0A450XF06"/>
<evidence type="ECO:0000256" key="6">
    <source>
        <dbReference type="SAM" id="Phobius"/>
    </source>
</evidence>
<protein>
    <submittedName>
        <fullName evidence="7">Amino acid/polyamine/organocation transporter, APC superfamily</fullName>
    </submittedName>
</protein>
<feature type="transmembrane region" description="Helical" evidence="6">
    <location>
        <begin position="208"/>
        <end position="229"/>
    </location>
</feature>
<feature type="transmembrane region" description="Helical" evidence="6">
    <location>
        <begin position="335"/>
        <end position="354"/>
    </location>
</feature>
<gene>
    <name evidence="7" type="ORF">BECKLPF1236C_GA0070990_100537</name>
</gene>
<sequence>MNANPSNNVASGALLAEVIPPRLLPRVLKRFDMVAIYFALIFGSYGAAQMAGQGWAGIPMMALAAVTFLLPCTLASYELGTLFPGEGGIYIWAHKTLGPIHGFIAGWLGWVPIFLLLPLGATTIIAHVQFVFGTEWPLWAQVAGQIAIVLLIGGISAARLLVSQRYVRWMFWISMGTAVSVFIAGFISEGTGTPVDSSILSFDISEHGALYSAAILWLLGVEVPFNMGAEFKDHRRTAGTMYLWGSIALLAGYFMGIAGILWLIGGQEIDATTGVARAASAAYPALGLLVGIGICFAVVSQDVAYMNSYSRLLFISGIEKRLPEVFSQVTETTRVPVPALLIQILGAIMVLLVFSTQAQLAVAFNLYLAALVAVWCASLFYLYIGIVRARGKYSATYRERGADVWKIPGGTVGVWIVAIWGTIFNAIAIWYVFALPWTSDIDPSGWRLWLFGVSGVVVLFGIVIYLNSKRRADAFNLEEELRKYARFDLPSGQSGV</sequence>
<dbReference type="GO" id="GO:0022857">
    <property type="term" value="F:transmembrane transporter activity"/>
    <property type="evidence" value="ECO:0007669"/>
    <property type="project" value="InterPro"/>
</dbReference>
<feature type="transmembrane region" description="Helical" evidence="6">
    <location>
        <begin position="31"/>
        <end position="48"/>
    </location>
</feature>
<comment type="subcellular location">
    <subcellularLocation>
        <location evidence="1">Cell membrane</location>
        <topology evidence="1">Multi-pass membrane protein</topology>
    </subcellularLocation>
</comment>
<keyword evidence="4 6" id="KW-1133">Transmembrane helix</keyword>
<dbReference type="InterPro" id="IPR050367">
    <property type="entry name" value="APC_superfamily"/>
</dbReference>
<dbReference type="PANTHER" id="PTHR42770">
    <property type="entry name" value="AMINO ACID TRANSPORTER-RELATED"/>
    <property type="match status" value="1"/>
</dbReference>
<dbReference type="EMBL" id="CAADFP010000053">
    <property type="protein sequence ID" value="VFK27819.1"/>
    <property type="molecule type" value="Genomic_DNA"/>
</dbReference>
<reference evidence="7" key="1">
    <citation type="submission" date="2019-02" db="EMBL/GenBank/DDBJ databases">
        <authorList>
            <person name="Gruber-Vodicka R. H."/>
            <person name="Seah K. B. B."/>
        </authorList>
    </citation>
    <scope>NUCLEOTIDE SEQUENCE</scope>
    <source>
        <strain evidence="7">BECK_S426</strain>
    </source>
</reference>
<dbReference type="Gene3D" id="1.20.1740.10">
    <property type="entry name" value="Amino acid/polyamine transporter I"/>
    <property type="match status" value="1"/>
</dbReference>
<feature type="transmembrane region" description="Helical" evidence="6">
    <location>
        <begin position="407"/>
        <end position="434"/>
    </location>
</feature>
<dbReference type="GO" id="GO:0005886">
    <property type="term" value="C:plasma membrane"/>
    <property type="evidence" value="ECO:0007669"/>
    <property type="project" value="UniProtKB-SubCell"/>
</dbReference>
<accession>A0A450XF06</accession>
<dbReference type="Pfam" id="PF13520">
    <property type="entry name" value="AA_permease_2"/>
    <property type="match status" value="1"/>
</dbReference>
<evidence type="ECO:0000256" key="5">
    <source>
        <dbReference type="ARBA" id="ARBA00023136"/>
    </source>
</evidence>
<evidence type="ECO:0000256" key="1">
    <source>
        <dbReference type="ARBA" id="ARBA00004651"/>
    </source>
</evidence>
<keyword evidence="5 6" id="KW-0472">Membrane</keyword>
<feature type="transmembrane region" description="Helical" evidence="6">
    <location>
        <begin position="138"/>
        <end position="162"/>
    </location>
</feature>
<feature type="transmembrane region" description="Helical" evidence="6">
    <location>
        <begin position="104"/>
        <end position="132"/>
    </location>
</feature>
<evidence type="ECO:0000256" key="2">
    <source>
        <dbReference type="ARBA" id="ARBA00022475"/>
    </source>
</evidence>
<feature type="transmembrane region" description="Helical" evidence="6">
    <location>
        <begin position="366"/>
        <end position="386"/>
    </location>
</feature>
<dbReference type="InterPro" id="IPR002293">
    <property type="entry name" value="AA/rel_permease1"/>
</dbReference>
<keyword evidence="3 6" id="KW-0812">Transmembrane</keyword>
<feature type="transmembrane region" description="Helical" evidence="6">
    <location>
        <begin position="60"/>
        <end position="83"/>
    </location>
</feature>
<dbReference type="PIRSF" id="PIRSF006060">
    <property type="entry name" value="AA_transporter"/>
    <property type="match status" value="1"/>
</dbReference>